<organism evidence="2 3">
    <name type="scientific">Nocardiopsis kunsanensis</name>
    <dbReference type="NCBI Taxonomy" id="141693"/>
    <lineage>
        <taxon>Bacteria</taxon>
        <taxon>Bacillati</taxon>
        <taxon>Actinomycetota</taxon>
        <taxon>Actinomycetes</taxon>
        <taxon>Streptosporangiales</taxon>
        <taxon>Nocardiopsidaceae</taxon>
        <taxon>Nocardiopsis</taxon>
    </lineage>
</organism>
<dbReference type="Gene3D" id="3.40.50.150">
    <property type="entry name" value="Vaccinia Virus protein VP39"/>
    <property type="match status" value="1"/>
</dbReference>
<evidence type="ECO:0008006" key="4">
    <source>
        <dbReference type="Google" id="ProtNLM"/>
    </source>
</evidence>
<evidence type="ECO:0000313" key="3">
    <source>
        <dbReference type="Proteomes" id="UP000654947"/>
    </source>
</evidence>
<reference evidence="2 3" key="1">
    <citation type="journal article" date="2014" name="Int. J. Syst. Evol. Microbiol.">
        <title>Complete genome sequence of Corynebacterium casei LMG S-19264T (=DSM 44701T), isolated from a smear-ripened cheese.</title>
        <authorList>
            <consortium name="US DOE Joint Genome Institute (JGI-PGF)"/>
            <person name="Walter F."/>
            <person name="Albersmeier A."/>
            <person name="Kalinowski J."/>
            <person name="Ruckert C."/>
        </authorList>
    </citation>
    <scope>NUCLEOTIDE SEQUENCE [LARGE SCALE GENOMIC DNA]</scope>
    <source>
        <strain evidence="2 3">KCTC 19473</strain>
    </source>
</reference>
<protein>
    <recommendedName>
        <fullName evidence="4">S-adenosyl methyltransferase</fullName>
    </recommendedName>
</protein>
<keyword evidence="3" id="KW-1185">Reference proteome</keyword>
<evidence type="ECO:0000256" key="1">
    <source>
        <dbReference type="SAM" id="MobiDB-lite"/>
    </source>
</evidence>
<proteinExistence type="predicted"/>
<feature type="region of interest" description="Disordered" evidence="1">
    <location>
        <begin position="1"/>
        <end position="38"/>
    </location>
</feature>
<sequence length="215" mass="23153">MLDGQGPSSRVPPSRGHVVHLGGRRQNTAPAQPPARDARAHQAFLDRVVDYLSTDRGVRQFIDWGSPVPGTAERIRRAHPDNSVVHVAPHGTVGMLSSPDTPVLSGGAENAETPLRRLTTCGLVDFDEPVAVLMTRPFNAHTPPPGLTRLHSLMHGGGYLALAVDAPERAAEQVFDPFVPLEPGLADLRWWPYPDEDVAMEGTGVLGGLGRTHRN</sequence>
<dbReference type="EMBL" id="BMXL01000001">
    <property type="protein sequence ID" value="GHD15138.1"/>
    <property type="molecule type" value="Genomic_DNA"/>
</dbReference>
<dbReference type="AlphaFoldDB" id="A0A919CEM1"/>
<dbReference type="InterPro" id="IPR029063">
    <property type="entry name" value="SAM-dependent_MTases_sf"/>
</dbReference>
<accession>A0A919CEM1</accession>
<dbReference type="InterPro" id="IPR006764">
    <property type="entry name" value="SAM_dep_MeTrfase_SAV2177_type"/>
</dbReference>
<evidence type="ECO:0000313" key="2">
    <source>
        <dbReference type="EMBL" id="GHD15138.1"/>
    </source>
</evidence>
<dbReference type="Pfam" id="PF04672">
    <property type="entry name" value="Methyltransf_19"/>
    <property type="match status" value="1"/>
</dbReference>
<comment type="caution">
    <text evidence="2">The sequence shown here is derived from an EMBL/GenBank/DDBJ whole genome shotgun (WGS) entry which is preliminary data.</text>
</comment>
<name>A0A919CEM1_9ACTN</name>
<dbReference type="Proteomes" id="UP000654947">
    <property type="component" value="Unassembled WGS sequence"/>
</dbReference>
<gene>
    <name evidence="2" type="ORF">GCM10007147_01940</name>
</gene>